<accession>A0ABV7D5B3</accession>
<dbReference type="GO" id="GO:0016491">
    <property type="term" value="F:oxidoreductase activity"/>
    <property type="evidence" value="ECO:0007669"/>
    <property type="project" value="UniProtKB-KW"/>
</dbReference>
<evidence type="ECO:0000313" key="4">
    <source>
        <dbReference type="EMBL" id="MFC3051867.1"/>
    </source>
</evidence>
<dbReference type="InterPro" id="IPR016163">
    <property type="entry name" value="Ald_DH_C"/>
</dbReference>
<dbReference type="PROSITE" id="PS00070">
    <property type="entry name" value="ALDEHYDE_DEHYDR_CYS"/>
    <property type="match status" value="1"/>
</dbReference>
<dbReference type="PANTHER" id="PTHR43353:SF5">
    <property type="entry name" value="SUCCINATE-SEMIALDEHYDE DEHYDROGENASE, MITOCHONDRIAL"/>
    <property type="match status" value="1"/>
</dbReference>
<evidence type="ECO:0000256" key="1">
    <source>
        <dbReference type="ARBA" id="ARBA00009986"/>
    </source>
</evidence>
<dbReference type="EC" id="1.2.1.-" evidence="4"/>
<dbReference type="RefSeq" id="WP_194215329.1">
    <property type="nucleotide sequence ID" value="NZ_CP061205.1"/>
</dbReference>
<comment type="caution">
    <text evidence="4">The sequence shown here is derived from an EMBL/GenBank/DDBJ whole genome shotgun (WGS) entry which is preliminary data.</text>
</comment>
<feature type="domain" description="Aldehyde dehydrogenase" evidence="3">
    <location>
        <begin position="27"/>
        <end position="478"/>
    </location>
</feature>
<dbReference type="InterPro" id="IPR050740">
    <property type="entry name" value="Aldehyde_DH_Superfamily"/>
</dbReference>
<dbReference type="PANTHER" id="PTHR43353">
    <property type="entry name" value="SUCCINATE-SEMIALDEHYDE DEHYDROGENASE, MITOCHONDRIAL"/>
    <property type="match status" value="1"/>
</dbReference>
<keyword evidence="2 4" id="KW-0560">Oxidoreductase</keyword>
<protein>
    <submittedName>
        <fullName evidence="4">NAD-dependent succinate-semialdehyde dehydrogenase</fullName>
        <ecNumber evidence="4">1.2.1.-</ecNumber>
    </submittedName>
</protein>
<proteinExistence type="inferred from homology"/>
<organism evidence="4 5">
    <name type="scientific">Kordiimonas pumila</name>
    <dbReference type="NCBI Taxonomy" id="2161677"/>
    <lineage>
        <taxon>Bacteria</taxon>
        <taxon>Pseudomonadati</taxon>
        <taxon>Pseudomonadota</taxon>
        <taxon>Alphaproteobacteria</taxon>
        <taxon>Kordiimonadales</taxon>
        <taxon>Kordiimonadaceae</taxon>
        <taxon>Kordiimonas</taxon>
    </lineage>
</organism>
<dbReference type="Proteomes" id="UP001595444">
    <property type="component" value="Unassembled WGS sequence"/>
</dbReference>
<dbReference type="InterPro" id="IPR016160">
    <property type="entry name" value="Ald_DH_CS_CYS"/>
</dbReference>
<comment type="similarity">
    <text evidence="1">Belongs to the aldehyde dehydrogenase family.</text>
</comment>
<name>A0ABV7D5B3_9PROT</name>
<dbReference type="SUPFAM" id="SSF53720">
    <property type="entry name" value="ALDH-like"/>
    <property type="match status" value="1"/>
</dbReference>
<evidence type="ECO:0000256" key="2">
    <source>
        <dbReference type="ARBA" id="ARBA00023002"/>
    </source>
</evidence>
<dbReference type="Gene3D" id="3.40.309.10">
    <property type="entry name" value="Aldehyde Dehydrogenase, Chain A, domain 2"/>
    <property type="match status" value="1"/>
</dbReference>
<dbReference type="CDD" id="cd07103">
    <property type="entry name" value="ALDH_F5_SSADH_GabD"/>
    <property type="match status" value="1"/>
</dbReference>
<dbReference type="InterPro" id="IPR016162">
    <property type="entry name" value="Ald_DH_N"/>
</dbReference>
<reference evidence="5" key="1">
    <citation type="journal article" date="2019" name="Int. J. Syst. Evol. Microbiol.">
        <title>The Global Catalogue of Microorganisms (GCM) 10K type strain sequencing project: providing services to taxonomists for standard genome sequencing and annotation.</title>
        <authorList>
            <consortium name="The Broad Institute Genomics Platform"/>
            <consortium name="The Broad Institute Genome Sequencing Center for Infectious Disease"/>
            <person name="Wu L."/>
            <person name="Ma J."/>
        </authorList>
    </citation>
    <scope>NUCLEOTIDE SEQUENCE [LARGE SCALE GENOMIC DNA]</scope>
    <source>
        <strain evidence="5">KCTC 62164</strain>
    </source>
</reference>
<evidence type="ECO:0000313" key="5">
    <source>
        <dbReference type="Proteomes" id="UP001595444"/>
    </source>
</evidence>
<gene>
    <name evidence="4" type="ORF">ACFOKA_08120</name>
</gene>
<dbReference type="InterPro" id="IPR015590">
    <property type="entry name" value="Aldehyde_DH_dom"/>
</dbReference>
<dbReference type="Pfam" id="PF00171">
    <property type="entry name" value="Aldedh"/>
    <property type="match status" value="1"/>
</dbReference>
<dbReference type="EMBL" id="JBHRSL010000004">
    <property type="protein sequence ID" value="MFC3051867.1"/>
    <property type="molecule type" value="Genomic_DNA"/>
</dbReference>
<evidence type="ECO:0000259" key="3">
    <source>
        <dbReference type="Pfam" id="PF00171"/>
    </source>
</evidence>
<dbReference type="Gene3D" id="3.40.605.10">
    <property type="entry name" value="Aldehyde Dehydrogenase, Chain A, domain 1"/>
    <property type="match status" value="1"/>
</dbReference>
<sequence length="496" mass="53119">MTQKQAILSHIKNNALLDVLQLEHAGTSFSITNPATGDVLGTVANMGARETVAAIAHAEGALDGWQALGAYKRGDILHKWASLMAENKEDLAVIMTLEQGKPLFEARGEIDYALSFLHWFAEEGKRHYGETIPSHKDGARLLTMRQPIGVTAAITPWNFPSAMITRKAGAALAAGCSMIVRPANETPFSAIALQYLAQQAGVPGGVFQTITGDPEPIVGELVKSDRVRALSFTGSTHIGKMLAKSSMDTLKKVSMELGGHAPFIALPDAKLDDIVEGVMAAKFATSGQDCLAVNKCYIPETLYTDFCERITKRVKALKVGNGMADGVDIGPLMHENAVLKCEEHVADALAKTAKLTCGGKRQKAGSLFYEPTVLTDVTPDMLIHTDETFGPILPVSRYSNLTDVIKDANTSPYGLAAYVYGRDIAALWHVGEKLEYGMIAVNTPSFTGPPAPFGGFKQSGLGREGSKHGLDEYTEIKYMCLGNMSTLAPEFAGDAA</sequence>
<dbReference type="InterPro" id="IPR016161">
    <property type="entry name" value="Ald_DH/histidinol_DH"/>
</dbReference>
<keyword evidence="5" id="KW-1185">Reference proteome</keyword>